<name>A0A553RD91_9TELE</name>
<feature type="region of interest" description="Disordered" evidence="1">
    <location>
        <begin position="47"/>
        <end position="145"/>
    </location>
</feature>
<protein>
    <submittedName>
        <fullName evidence="2">Uncharacterized protein</fullName>
    </submittedName>
</protein>
<gene>
    <name evidence="2" type="ORF">DNTS_035768</name>
</gene>
<comment type="caution">
    <text evidence="2">The sequence shown here is derived from an EMBL/GenBank/DDBJ whole genome shotgun (WGS) entry which is preliminary data.</text>
</comment>
<proteinExistence type="predicted"/>
<feature type="compositionally biased region" description="Polar residues" evidence="1">
    <location>
        <begin position="83"/>
        <end position="108"/>
    </location>
</feature>
<evidence type="ECO:0000313" key="3">
    <source>
        <dbReference type="Proteomes" id="UP000316079"/>
    </source>
</evidence>
<feature type="compositionally biased region" description="Polar residues" evidence="1">
    <location>
        <begin position="51"/>
        <end position="76"/>
    </location>
</feature>
<sequence>MIIFQVQFISLTKTLYGVFHGDEEEETLYRAVARVTSLLLRMEEVGRKLQESSPQKTAQNTPTSTVQSGTTPSLPSSPEAETLTESDGAQNQLESPVSQQQSASCPADTSNSHPSTPTSSPTETISPALDTPAESPSSPCTSQDGDWSFSFEQILASLLNEPSVVRFFERAIDADALIARARKNQLKDPH</sequence>
<dbReference type="AlphaFoldDB" id="A0A553RD91"/>
<dbReference type="Proteomes" id="UP000316079">
    <property type="component" value="Unassembled WGS sequence"/>
</dbReference>
<dbReference type="OrthoDB" id="8958814at2759"/>
<evidence type="ECO:0000313" key="2">
    <source>
        <dbReference type="EMBL" id="TRZ00136.1"/>
    </source>
</evidence>
<dbReference type="STRING" id="623744.A0A553RD91"/>
<keyword evidence="3" id="KW-1185">Reference proteome</keyword>
<reference evidence="2 3" key="1">
    <citation type="journal article" date="2019" name="Sci. Data">
        <title>Hybrid genome assembly and annotation of Danionella translucida.</title>
        <authorList>
            <person name="Kadobianskyi M."/>
            <person name="Schulze L."/>
            <person name="Schuelke M."/>
            <person name="Judkewitz B."/>
        </authorList>
    </citation>
    <scope>NUCLEOTIDE SEQUENCE [LARGE SCALE GENOMIC DNA]</scope>
    <source>
        <strain evidence="2 3">Bolton</strain>
    </source>
</reference>
<feature type="compositionally biased region" description="Polar residues" evidence="1">
    <location>
        <begin position="134"/>
        <end position="145"/>
    </location>
</feature>
<evidence type="ECO:0000256" key="1">
    <source>
        <dbReference type="SAM" id="MobiDB-lite"/>
    </source>
</evidence>
<accession>A0A553RD91</accession>
<feature type="compositionally biased region" description="Low complexity" evidence="1">
    <location>
        <begin position="109"/>
        <end position="127"/>
    </location>
</feature>
<organism evidence="2 3">
    <name type="scientific">Danionella cerebrum</name>
    <dbReference type="NCBI Taxonomy" id="2873325"/>
    <lineage>
        <taxon>Eukaryota</taxon>
        <taxon>Metazoa</taxon>
        <taxon>Chordata</taxon>
        <taxon>Craniata</taxon>
        <taxon>Vertebrata</taxon>
        <taxon>Euteleostomi</taxon>
        <taxon>Actinopterygii</taxon>
        <taxon>Neopterygii</taxon>
        <taxon>Teleostei</taxon>
        <taxon>Ostariophysi</taxon>
        <taxon>Cypriniformes</taxon>
        <taxon>Danionidae</taxon>
        <taxon>Danioninae</taxon>
        <taxon>Danionella</taxon>
    </lineage>
</organism>
<dbReference type="EMBL" id="SRMA01024812">
    <property type="protein sequence ID" value="TRZ00136.1"/>
    <property type="molecule type" value="Genomic_DNA"/>
</dbReference>